<protein>
    <submittedName>
        <fullName evidence="1">Uncharacterized protein</fullName>
    </submittedName>
</protein>
<sequence length="178" mass="20503">MERLGMDIGQSRRKKTNKYGEVEVTILVNQEGATTFQFHKIFKEFRGTCYVACLHKVEDGKDSEMEALHMDGDLIAKEMESNSGKAETGRESLHDLILIHKQEILMHMRNVDLSVQQLNAWGGLKQMVDATMLKHKPELRVDIMLGCEESLRIHRRRMEHVMTLQACTKTLKHVAWAI</sequence>
<evidence type="ECO:0000313" key="2">
    <source>
        <dbReference type="Proteomes" id="UP001386955"/>
    </source>
</evidence>
<accession>A0AAN9XWR4</accession>
<keyword evidence="2" id="KW-1185">Reference proteome</keyword>
<comment type="caution">
    <text evidence="1">The sequence shown here is derived from an EMBL/GenBank/DDBJ whole genome shotgun (WGS) entry which is preliminary data.</text>
</comment>
<dbReference type="AlphaFoldDB" id="A0AAN9XWR4"/>
<gene>
    <name evidence="1" type="ORF">VNO78_03498</name>
</gene>
<name>A0AAN9XWR4_PSOTE</name>
<organism evidence="1 2">
    <name type="scientific">Psophocarpus tetragonolobus</name>
    <name type="common">Winged bean</name>
    <name type="synonym">Dolichos tetragonolobus</name>
    <dbReference type="NCBI Taxonomy" id="3891"/>
    <lineage>
        <taxon>Eukaryota</taxon>
        <taxon>Viridiplantae</taxon>
        <taxon>Streptophyta</taxon>
        <taxon>Embryophyta</taxon>
        <taxon>Tracheophyta</taxon>
        <taxon>Spermatophyta</taxon>
        <taxon>Magnoliopsida</taxon>
        <taxon>eudicotyledons</taxon>
        <taxon>Gunneridae</taxon>
        <taxon>Pentapetalae</taxon>
        <taxon>rosids</taxon>
        <taxon>fabids</taxon>
        <taxon>Fabales</taxon>
        <taxon>Fabaceae</taxon>
        <taxon>Papilionoideae</taxon>
        <taxon>50 kb inversion clade</taxon>
        <taxon>NPAAA clade</taxon>
        <taxon>indigoferoid/millettioid clade</taxon>
        <taxon>Phaseoleae</taxon>
        <taxon>Psophocarpus</taxon>
    </lineage>
</organism>
<dbReference type="Proteomes" id="UP001386955">
    <property type="component" value="Unassembled WGS sequence"/>
</dbReference>
<reference evidence="1 2" key="1">
    <citation type="submission" date="2024-01" db="EMBL/GenBank/DDBJ databases">
        <title>The genomes of 5 underutilized Papilionoideae crops provide insights into root nodulation and disease resistanc.</title>
        <authorList>
            <person name="Jiang F."/>
        </authorList>
    </citation>
    <scope>NUCLEOTIDE SEQUENCE [LARGE SCALE GENOMIC DNA]</scope>
    <source>
        <strain evidence="1">DUOXIRENSHENG_FW03</strain>
        <tissue evidence="1">Leaves</tissue>
    </source>
</reference>
<dbReference type="EMBL" id="JAYMYS010000001">
    <property type="protein sequence ID" value="KAK7412052.1"/>
    <property type="molecule type" value="Genomic_DNA"/>
</dbReference>
<proteinExistence type="predicted"/>
<evidence type="ECO:0000313" key="1">
    <source>
        <dbReference type="EMBL" id="KAK7412052.1"/>
    </source>
</evidence>